<dbReference type="Gene3D" id="3.40.50.1820">
    <property type="entry name" value="alpha/beta hydrolase"/>
    <property type="match status" value="1"/>
</dbReference>
<protein>
    <submittedName>
        <fullName evidence="5">Alpha/beta fold hydrolase</fullName>
    </submittedName>
</protein>
<feature type="domain" description="OmpR/PhoB-type" evidence="4">
    <location>
        <begin position="1"/>
        <end position="98"/>
    </location>
</feature>
<keyword evidence="5" id="KW-0378">Hydrolase</keyword>
<gene>
    <name evidence="5" type="ORF">MUB52_20835</name>
</gene>
<dbReference type="GO" id="GO:0016787">
    <property type="term" value="F:hydrolase activity"/>
    <property type="evidence" value="ECO:0007669"/>
    <property type="project" value="UniProtKB-KW"/>
</dbReference>
<dbReference type="InterPro" id="IPR001867">
    <property type="entry name" value="OmpR/PhoB-type_DNA-bd"/>
</dbReference>
<organism evidence="5 6">
    <name type="scientific">Roseobacter sinensis</name>
    <dbReference type="NCBI Taxonomy" id="2931391"/>
    <lineage>
        <taxon>Bacteria</taxon>
        <taxon>Pseudomonadati</taxon>
        <taxon>Pseudomonadota</taxon>
        <taxon>Alphaproteobacteria</taxon>
        <taxon>Rhodobacterales</taxon>
        <taxon>Roseobacteraceae</taxon>
        <taxon>Roseobacter</taxon>
    </lineage>
</organism>
<feature type="repeat" description="TPR" evidence="2">
    <location>
        <begin position="352"/>
        <end position="385"/>
    </location>
</feature>
<reference evidence="5 6" key="1">
    <citation type="submission" date="2022-04" db="EMBL/GenBank/DDBJ databases">
        <title>Roseobacter sp. WL0113 is a bacterium isolated from neritic sediment.</title>
        <authorList>
            <person name="Wang L."/>
            <person name="He W."/>
            <person name="Zhang D.-F."/>
        </authorList>
    </citation>
    <scope>NUCLEOTIDE SEQUENCE [LARGE SCALE GENOMIC DNA]</scope>
    <source>
        <strain evidence="5 6">WL0113</strain>
    </source>
</reference>
<dbReference type="SUPFAM" id="SSF48452">
    <property type="entry name" value="TPR-like"/>
    <property type="match status" value="1"/>
</dbReference>
<dbReference type="InterPro" id="IPR016032">
    <property type="entry name" value="Sig_transdc_resp-reg_C-effctor"/>
</dbReference>
<dbReference type="SUPFAM" id="SSF53474">
    <property type="entry name" value="alpha/beta-Hydrolases"/>
    <property type="match status" value="1"/>
</dbReference>
<feature type="repeat" description="TPR" evidence="2">
    <location>
        <begin position="386"/>
        <end position="419"/>
    </location>
</feature>
<name>A0ABT3BJX7_9RHOB</name>
<feature type="DNA-binding region" description="OmpR/PhoB-type" evidence="3">
    <location>
        <begin position="1"/>
        <end position="98"/>
    </location>
</feature>
<comment type="caution">
    <text evidence="5">The sequence shown here is derived from an EMBL/GenBank/DDBJ whole genome shotgun (WGS) entry which is preliminary data.</text>
</comment>
<accession>A0ABT3BJX7</accession>
<dbReference type="PROSITE" id="PS51755">
    <property type="entry name" value="OMPR_PHOB"/>
    <property type="match status" value="1"/>
</dbReference>
<dbReference type="PROSITE" id="PS50005">
    <property type="entry name" value="TPR"/>
    <property type="match status" value="2"/>
</dbReference>
<dbReference type="InterPro" id="IPR036388">
    <property type="entry name" value="WH-like_DNA-bd_sf"/>
</dbReference>
<dbReference type="SMART" id="SM00862">
    <property type="entry name" value="Trans_reg_C"/>
    <property type="match status" value="1"/>
</dbReference>
<dbReference type="SMART" id="SM00028">
    <property type="entry name" value="TPR"/>
    <property type="match status" value="3"/>
</dbReference>
<evidence type="ECO:0000256" key="3">
    <source>
        <dbReference type="PROSITE-ProRule" id="PRU01091"/>
    </source>
</evidence>
<dbReference type="PANTHER" id="PTHR43433:SF5">
    <property type="entry name" value="AB HYDROLASE-1 DOMAIN-CONTAINING PROTEIN"/>
    <property type="match status" value="1"/>
</dbReference>
<dbReference type="PRINTS" id="PR00111">
    <property type="entry name" value="ABHYDROLASE"/>
</dbReference>
<dbReference type="InterPro" id="IPR011990">
    <property type="entry name" value="TPR-like_helical_dom_sf"/>
</dbReference>
<evidence type="ECO:0000313" key="5">
    <source>
        <dbReference type="EMBL" id="MCV3273887.1"/>
    </source>
</evidence>
<dbReference type="InterPro" id="IPR019734">
    <property type="entry name" value="TPR_rpt"/>
</dbReference>
<dbReference type="PANTHER" id="PTHR43433">
    <property type="entry name" value="HYDROLASE, ALPHA/BETA FOLD FAMILY PROTEIN"/>
    <property type="match status" value="1"/>
</dbReference>
<evidence type="ECO:0000313" key="6">
    <source>
        <dbReference type="Proteomes" id="UP001208690"/>
    </source>
</evidence>
<keyword evidence="6" id="KW-1185">Reference proteome</keyword>
<dbReference type="Gene3D" id="1.10.10.10">
    <property type="entry name" value="Winged helix-like DNA-binding domain superfamily/Winged helix DNA-binding domain"/>
    <property type="match status" value="1"/>
</dbReference>
<dbReference type="InterPro" id="IPR050471">
    <property type="entry name" value="AB_hydrolase"/>
</dbReference>
<dbReference type="RefSeq" id="WP_263846093.1">
    <property type="nucleotide sequence ID" value="NZ_JALIEB010000022.1"/>
</dbReference>
<evidence type="ECO:0000259" key="4">
    <source>
        <dbReference type="PROSITE" id="PS51755"/>
    </source>
</evidence>
<dbReference type="EMBL" id="JALIEB010000022">
    <property type="protein sequence ID" value="MCV3273887.1"/>
    <property type="molecule type" value="Genomic_DNA"/>
</dbReference>
<dbReference type="Pfam" id="PF00561">
    <property type="entry name" value="Abhydrolase_1"/>
    <property type="match status" value="1"/>
</dbReference>
<dbReference type="SUPFAM" id="SSF52964">
    <property type="entry name" value="TolB, N-terminal domain"/>
    <property type="match status" value="1"/>
</dbReference>
<evidence type="ECO:0000256" key="2">
    <source>
        <dbReference type="PROSITE-ProRule" id="PRU00339"/>
    </source>
</evidence>
<sequence length="817" mass="90042">MIYAFEDFTIDTDRFQLAGPDGLIDAEPQALEFLIHMIRNRGQLVSKDALHETFWPDRVVSDAALSTLVRSARRLVSDSGEAQRIIATRHGRGFIFRADVREIAGPEIVSEAMRGTSSQVKPRVEGAPAIMVLPFEIVGEISDASGLGEGVTEEVMAALARTRWFPLIARNRVRTFLELPADARHPFRGLGATYLIEGGVFRDGDSIRLHLQLTDTEPAVHIHVSRHDLTYRGLFALLDEIATIVSATIQPELLDAERSKAESRDLSDLSAWQEFVLGQHLISSPDRTANENARKHFERALALEPGSGRIHAGLAMTHLWDYKYDWSDSAELSLGAAARDAERALTLAADDSWAWSILAICKLTLRRFDAAMADSERAIEVDPASAMAYGCHSWVLAYSGRYKDALVAFNHAMDLSPNDRRRGLWLTGRGVAQFGLGDFEGALASARDLIALSPDHPSGHRLKCASLASLGRNVEARRAAHTLLKLLPDHDVDEAISRQPFKSGLGSAYAAALKKAGLKGAGDREPLLPSASARKSSVNAYPIDYTKTKDGVRIAWSRIGSGPPLLASVRWLGNLALDHENPLSSDIVRRLAERFTLVQFDHRGMGQSQRDIDGLNLRDLAVDIEAVVQAAGLDRFALFTMAHGGAIAFEYMRRNPNRVSRFALFGGCTTGWRHPEWGEITGKTEAIMAVARLGWDAEEPTFRRLTVQAVVGDPPSEISAWLDDYLRQSINARTSVQIIEAIADFDYQDTLRKLAIPALVLHARDDHAVPIEHGQAVAKTIPGAIFREIPSRNNAFSQIDPDWESTLQETVCFLCDR</sequence>
<dbReference type="SUPFAM" id="SSF46894">
    <property type="entry name" value="C-terminal effector domain of the bipartite response regulators"/>
    <property type="match status" value="1"/>
</dbReference>
<keyword evidence="1 3" id="KW-0238">DNA-binding</keyword>
<keyword evidence="2" id="KW-0802">TPR repeat</keyword>
<dbReference type="Proteomes" id="UP001208690">
    <property type="component" value="Unassembled WGS sequence"/>
</dbReference>
<proteinExistence type="predicted"/>
<evidence type="ECO:0000256" key="1">
    <source>
        <dbReference type="ARBA" id="ARBA00023125"/>
    </source>
</evidence>
<dbReference type="Pfam" id="PF00486">
    <property type="entry name" value="Trans_reg_C"/>
    <property type="match status" value="1"/>
</dbReference>
<dbReference type="Gene3D" id="1.25.40.10">
    <property type="entry name" value="Tetratricopeptide repeat domain"/>
    <property type="match status" value="1"/>
</dbReference>
<dbReference type="InterPro" id="IPR029058">
    <property type="entry name" value="AB_hydrolase_fold"/>
</dbReference>
<dbReference type="InterPro" id="IPR000073">
    <property type="entry name" value="AB_hydrolase_1"/>
</dbReference>